<protein>
    <submittedName>
        <fullName evidence="1">Uncharacterized protein</fullName>
    </submittedName>
</protein>
<proteinExistence type="predicted"/>
<evidence type="ECO:0000313" key="1">
    <source>
        <dbReference type="EMBL" id="ALA59436.1"/>
    </source>
</evidence>
<dbReference type="PATRIC" id="fig|42253.5.peg.2997"/>
<dbReference type="KEGG" id="nmv:NITMOv2_3036"/>
<name>A0A0K2GER2_NITMO</name>
<reference evidence="1 2" key="1">
    <citation type="journal article" date="2015" name="Proc. Natl. Acad. Sci. U.S.A.">
        <title>Expanded metabolic versatility of ubiquitous nitrite-oxidizing bacteria from the genus Nitrospira.</title>
        <authorList>
            <person name="Koch H."/>
            <person name="Lucker S."/>
            <person name="Albertsen M."/>
            <person name="Kitzinger K."/>
            <person name="Herbold C."/>
            <person name="Spieck E."/>
            <person name="Nielsen P.H."/>
            <person name="Wagner M."/>
            <person name="Daims H."/>
        </authorList>
    </citation>
    <scope>NUCLEOTIDE SEQUENCE [LARGE SCALE GENOMIC DNA]</scope>
    <source>
        <strain evidence="1 2">NSP M-1</strain>
    </source>
</reference>
<dbReference type="EMBL" id="CP011801">
    <property type="protein sequence ID" value="ALA59436.1"/>
    <property type="molecule type" value="Genomic_DNA"/>
</dbReference>
<dbReference type="AlphaFoldDB" id="A0A0K2GER2"/>
<keyword evidence="2" id="KW-1185">Reference proteome</keyword>
<sequence>MRDGRQAVREERRAYGLVNNRAEGNAPLTVQALVDRFHGDTGGAATRANLFLNHCCSSQFPEQVPLLPSETAAITSGTVA</sequence>
<dbReference type="RefSeq" id="WP_145976344.1">
    <property type="nucleotide sequence ID" value="NZ_CP011801.1"/>
</dbReference>
<evidence type="ECO:0000313" key="2">
    <source>
        <dbReference type="Proteomes" id="UP000069205"/>
    </source>
</evidence>
<dbReference type="Proteomes" id="UP000069205">
    <property type="component" value="Chromosome"/>
</dbReference>
<organism evidence="1 2">
    <name type="scientific">Nitrospira moscoviensis</name>
    <dbReference type="NCBI Taxonomy" id="42253"/>
    <lineage>
        <taxon>Bacteria</taxon>
        <taxon>Pseudomonadati</taxon>
        <taxon>Nitrospirota</taxon>
        <taxon>Nitrospiria</taxon>
        <taxon>Nitrospirales</taxon>
        <taxon>Nitrospiraceae</taxon>
        <taxon>Nitrospira</taxon>
    </lineage>
</organism>
<accession>A0A0K2GER2</accession>
<gene>
    <name evidence="1" type="ORF">NITMOv2_3036</name>
</gene>